<proteinExistence type="predicted"/>
<reference evidence="2" key="1">
    <citation type="journal article" date="2019" name="Int. J. Syst. Evol. Microbiol.">
        <title>The Global Catalogue of Microorganisms (GCM) 10K type strain sequencing project: providing services to taxonomists for standard genome sequencing and annotation.</title>
        <authorList>
            <consortium name="The Broad Institute Genomics Platform"/>
            <consortium name="The Broad Institute Genome Sequencing Center for Infectious Disease"/>
            <person name="Wu L."/>
            <person name="Ma J."/>
        </authorList>
    </citation>
    <scope>NUCLEOTIDE SEQUENCE [LARGE SCALE GENOMIC DNA]</scope>
    <source>
        <strain evidence="2">ZS-22-S1</strain>
    </source>
</reference>
<keyword evidence="2" id="KW-1185">Reference proteome</keyword>
<evidence type="ECO:0000313" key="2">
    <source>
        <dbReference type="Proteomes" id="UP001595859"/>
    </source>
</evidence>
<comment type="caution">
    <text evidence="1">The sequence shown here is derived from an EMBL/GenBank/DDBJ whole genome shotgun (WGS) entry which is preliminary data.</text>
</comment>
<name>A0ABV9RUL0_9PSEU</name>
<organism evidence="1 2">
    <name type="scientific">Actinophytocola glycyrrhizae</name>
    <dbReference type="NCBI Taxonomy" id="2044873"/>
    <lineage>
        <taxon>Bacteria</taxon>
        <taxon>Bacillati</taxon>
        <taxon>Actinomycetota</taxon>
        <taxon>Actinomycetes</taxon>
        <taxon>Pseudonocardiales</taxon>
        <taxon>Pseudonocardiaceae</taxon>
    </lineage>
</organism>
<accession>A0ABV9RUL0</accession>
<dbReference type="RefSeq" id="WP_378054958.1">
    <property type="nucleotide sequence ID" value="NZ_JBHSIS010000002.1"/>
</dbReference>
<protein>
    <submittedName>
        <fullName evidence="1">Uncharacterized protein</fullName>
    </submittedName>
</protein>
<dbReference type="Proteomes" id="UP001595859">
    <property type="component" value="Unassembled WGS sequence"/>
</dbReference>
<sequence length="72" mass="7644">MSEHAVLVHLSGSLEPTDLADVADLEDVLIDAIGQIGAGELDGHEWISTAETLLFTPTARTPTNWPGRSSMS</sequence>
<dbReference type="EMBL" id="JBHSIS010000002">
    <property type="protein sequence ID" value="MFC4853012.1"/>
    <property type="molecule type" value="Genomic_DNA"/>
</dbReference>
<gene>
    <name evidence="1" type="ORF">ACFPCV_05815</name>
</gene>
<evidence type="ECO:0000313" key="1">
    <source>
        <dbReference type="EMBL" id="MFC4853012.1"/>
    </source>
</evidence>